<name>A0A9X4L3P8_9BACL</name>
<keyword evidence="3" id="KW-1185">Reference proteome</keyword>
<dbReference type="InterPro" id="IPR001796">
    <property type="entry name" value="DHFR_dom"/>
</dbReference>
<dbReference type="GO" id="GO:0004146">
    <property type="term" value="F:dihydrofolate reductase activity"/>
    <property type="evidence" value="ECO:0007669"/>
    <property type="project" value="InterPro"/>
</dbReference>
<dbReference type="EMBL" id="JAPDIA010000008">
    <property type="protein sequence ID" value="MDG0812917.1"/>
    <property type="molecule type" value="Genomic_DNA"/>
</dbReference>
<evidence type="ECO:0000259" key="1">
    <source>
        <dbReference type="PROSITE" id="PS51330"/>
    </source>
</evidence>
<organism evidence="2 3">
    <name type="scientific">Cohnella rhizosphaerae</name>
    <dbReference type="NCBI Taxonomy" id="1457232"/>
    <lineage>
        <taxon>Bacteria</taxon>
        <taxon>Bacillati</taxon>
        <taxon>Bacillota</taxon>
        <taxon>Bacilli</taxon>
        <taxon>Bacillales</taxon>
        <taxon>Paenibacillaceae</taxon>
        <taxon>Cohnella</taxon>
    </lineage>
</organism>
<reference evidence="2" key="1">
    <citation type="submission" date="2022-10" db="EMBL/GenBank/DDBJ databases">
        <title>Comparative genomic analysis of Cohnella hashimotonis sp. nov., isolated from the International Space Station.</title>
        <authorList>
            <person name="Simpson A."/>
            <person name="Venkateswaran K."/>
        </authorList>
    </citation>
    <scope>NUCLEOTIDE SEQUENCE</scope>
    <source>
        <strain evidence="2">DSM 28161</strain>
    </source>
</reference>
<dbReference type="Proteomes" id="UP001153404">
    <property type="component" value="Unassembled WGS sequence"/>
</dbReference>
<dbReference type="GO" id="GO:0046654">
    <property type="term" value="P:tetrahydrofolate biosynthetic process"/>
    <property type="evidence" value="ECO:0007669"/>
    <property type="project" value="InterPro"/>
</dbReference>
<comment type="caution">
    <text evidence="2">The sequence shown here is derived from an EMBL/GenBank/DDBJ whole genome shotgun (WGS) entry which is preliminary data.</text>
</comment>
<accession>A0A9X4L3P8</accession>
<gene>
    <name evidence="2" type="ORF">OMP40_29050</name>
</gene>
<dbReference type="AlphaFoldDB" id="A0A9X4L3P8"/>
<dbReference type="InterPro" id="IPR024072">
    <property type="entry name" value="DHFR-like_dom_sf"/>
</dbReference>
<dbReference type="PROSITE" id="PS51330">
    <property type="entry name" value="DHFR_2"/>
    <property type="match status" value="1"/>
</dbReference>
<protein>
    <submittedName>
        <fullName evidence="2">Dihydrofolate reductase</fullName>
    </submittedName>
</protein>
<proteinExistence type="predicted"/>
<dbReference type="RefSeq" id="WP_277536556.1">
    <property type="nucleotide sequence ID" value="NZ_JAPDIA010000008.1"/>
</dbReference>
<sequence>MRSLLPHADRLLLSELSEAVEGDAVFPPFERSDWLLASKKSQAADERNPIAFDMCVYERRTAESANNRGDNPF</sequence>
<feature type="domain" description="DHFR" evidence="1">
    <location>
        <begin position="1"/>
        <end position="59"/>
    </location>
</feature>
<evidence type="ECO:0000313" key="3">
    <source>
        <dbReference type="Proteomes" id="UP001153404"/>
    </source>
</evidence>
<dbReference type="Pfam" id="PF00186">
    <property type="entry name" value="DHFR_1"/>
    <property type="match status" value="1"/>
</dbReference>
<dbReference type="SUPFAM" id="SSF53597">
    <property type="entry name" value="Dihydrofolate reductase-like"/>
    <property type="match status" value="1"/>
</dbReference>
<evidence type="ECO:0000313" key="2">
    <source>
        <dbReference type="EMBL" id="MDG0812917.1"/>
    </source>
</evidence>
<dbReference type="Gene3D" id="3.40.430.10">
    <property type="entry name" value="Dihydrofolate Reductase, subunit A"/>
    <property type="match status" value="1"/>
</dbReference>